<dbReference type="PRINTS" id="PR00506">
    <property type="entry name" value="D21N6MTFRASE"/>
</dbReference>
<dbReference type="PROSITE" id="PS00092">
    <property type="entry name" value="N6_MTASE"/>
    <property type="match status" value="1"/>
</dbReference>
<sequence>MPQKLQLQSKQFQKVEQAKGRPLLQWVGKKPLESVQFYPAQETEVYGDKSAKDFNKLFWGDNLQVLSHLLKEYRGKVDLIYIDPPFDSKADYVKKVKIRGEQVEGVGQGLFEEKQYTDIWERDEYLQFMYERLLLMRELLSETGSIYVHMDEKRSHYLKIILDEVFGTENFQREIIWRIGWISGYKSVAKNWIRNHDVILYYSKNKKHLTFNKEYIPYPKGYKRRDGATPEGEGYPIEDTWNSNELDSMDSIQIMSFSGEKRNYPTQKNENLLERIIKASSKKGDVVADFFIGSGTTCGVAQQLGRKWIGCDINLGAIQTTTKYLNQIIADQQREKTKNFEGSLGFKVLNVNDYDVFKNELEAKEIVMEMYGIEPVKRTYFDGVLDRNFVKVMPLNRVLNKMDIRTLLKSIGDKLDSFTVKAKSKAGEAIYEEGVLVICSGMELDVRDFIKKENKTGVNIEVRDITTDKKNLIFKKKPEAKIEVKAKDKKLSVELKDFYSPILMRKLEIENEKVLKKEHRAKVGDFKQIIDSVAIDVDYNGKLFNAEVMDLPEKKEVIKTKYSWEYQKKGKYTVAIKVVDVLGEEYFETFEVNA</sequence>
<evidence type="ECO:0000313" key="7">
    <source>
        <dbReference type="Proteomes" id="UP000178043"/>
    </source>
</evidence>
<dbReference type="InterPro" id="IPR029063">
    <property type="entry name" value="SAM-dependent_MTases_sf"/>
</dbReference>
<dbReference type="InterPro" id="IPR002295">
    <property type="entry name" value="N4/N6-MTase_EcoPI_Mod-like"/>
</dbReference>
<evidence type="ECO:0000313" key="6">
    <source>
        <dbReference type="EMBL" id="OGN39540.1"/>
    </source>
</evidence>
<organism evidence="6 7">
    <name type="scientific">Candidatus Yanofskybacteria bacterium RIFOXYD1_FULL_42_10</name>
    <dbReference type="NCBI Taxonomy" id="1802718"/>
    <lineage>
        <taxon>Bacteria</taxon>
        <taxon>Candidatus Yanofskyibacteriota</taxon>
    </lineage>
</organism>
<accession>A0A1F8HR94</accession>
<evidence type="ECO:0000256" key="1">
    <source>
        <dbReference type="ARBA" id="ARBA00006594"/>
    </source>
</evidence>
<dbReference type="GO" id="GO:0032259">
    <property type="term" value="P:methylation"/>
    <property type="evidence" value="ECO:0007669"/>
    <property type="project" value="UniProtKB-KW"/>
</dbReference>
<dbReference type="GO" id="GO:0003677">
    <property type="term" value="F:DNA binding"/>
    <property type="evidence" value="ECO:0007669"/>
    <property type="project" value="InterPro"/>
</dbReference>
<dbReference type="GO" id="GO:0005737">
    <property type="term" value="C:cytoplasm"/>
    <property type="evidence" value="ECO:0007669"/>
    <property type="project" value="TreeGrafter"/>
</dbReference>
<gene>
    <name evidence="6" type="ORF">A2606_01905</name>
</gene>
<dbReference type="InterPro" id="IPR002052">
    <property type="entry name" value="DNA_methylase_N6_adenine_CS"/>
</dbReference>
<proteinExistence type="inferred from homology"/>
<dbReference type="SUPFAM" id="SSF53335">
    <property type="entry name" value="S-adenosyl-L-methionine-dependent methyltransferases"/>
    <property type="match status" value="1"/>
</dbReference>
<feature type="domain" description="DNA methylase N-4/N-6" evidence="5">
    <location>
        <begin position="77"/>
        <end position="321"/>
    </location>
</feature>
<comment type="similarity">
    <text evidence="1">Belongs to the N(4)/N(6)-methyltransferase family.</text>
</comment>
<dbReference type="EMBL" id="MGLG01000053">
    <property type="protein sequence ID" value="OGN39540.1"/>
    <property type="molecule type" value="Genomic_DNA"/>
</dbReference>
<dbReference type="GO" id="GO:0008170">
    <property type="term" value="F:N-methyltransferase activity"/>
    <property type="evidence" value="ECO:0007669"/>
    <property type="project" value="InterPro"/>
</dbReference>
<evidence type="ECO:0000256" key="4">
    <source>
        <dbReference type="ARBA" id="ARBA00022691"/>
    </source>
</evidence>
<reference evidence="6 7" key="1">
    <citation type="journal article" date="2016" name="Nat. Commun.">
        <title>Thousands of microbial genomes shed light on interconnected biogeochemical processes in an aquifer system.</title>
        <authorList>
            <person name="Anantharaman K."/>
            <person name="Brown C.T."/>
            <person name="Hug L.A."/>
            <person name="Sharon I."/>
            <person name="Castelle C.J."/>
            <person name="Probst A.J."/>
            <person name="Thomas B.C."/>
            <person name="Singh A."/>
            <person name="Wilkins M.J."/>
            <person name="Karaoz U."/>
            <person name="Brodie E.L."/>
            <person name="Williams K.H."/>
            <person name="Hubbard S.S."/>
            <person name="Banfield J.F."/>
        </authorList>
    </citation>
    <scope>NUCLEOTIDE SEQUENCE [LARGE SCALE GENOMIC DNA]</scope>
</reference>
<keyword evidence="4" id="KW-0949">S-adenosyl-L-methionine</keyword>
<protein>
    <recommendedName>
        <fullName evidence="5">DNA methylase N-4/N-6 domain-containing protein</fullName>
    </recommendedName>
</protein>
<keyword evidence="2" id="KW-0489">Methyltransferase</keyword>
<dbReference type="Gene3D" id="3.40.50.150">
    <property type="entry name" value="Vaccinia Virus protein VP39"/>
    <property type="match status" value="1"/>
</dbReference>
<comment type="caution">
    <text evidence="6">The sequence shown here is derived from an EMBL/GenBank/DDBJ whole genome shotgun (WGS) entry which is preliminary data.</text>
</comment>
<dbReference type="PANTHER" id="PTHR13370">
    <property type="entry name" value="RNA METHYLASE-RELATED"/>
    <property type="match status" value="1"/>
</dbReference>
<keyword evidence="3" id="KW-0808">Transferase</keyword>
<dbReference type="InterPro" id="IPR002941">
    <property type="entry name" value="DNA_methylase_N4/N6"/>
</dbReference>
<dbReference type="PANTHER" id="PTHR13370:SF24">
    <property type="entry name" value="TYPE III RESTRICTION-MODIFICATION ENZYME STYLTI MOD SUBUNIT"/>
    <property type="match status" value="1"/>
</dbReference>
<dbReference type="AlphaFoldDB" id="A0A1F8HR94"/>
<name>A0A1F8HR94_9BACT</name>
<evidence type="ECO:0000256" key="2">
    <source>
        <dbReference type="ARBA" id="ARBA00022603"/>
    </source>
</evidence>
<dbReference type="Pfam" id="PF01555">
    <property type="entry name" value="N6_N4_Mtase"/>
    <property type="match status" value="1"/>
</dbReference>
<evidence type="ECO:0000256" key="3">
    <source>
        <dbReference type="ARBA" id="ARBA00022679"/>
    </source>
</evidence>
<dbReference type="Proteomes" id="UP000178043">
    <property type="component" value="Unassembled WGS sequence"/>
</dbReference>
<evidence type="ECO:0000259" key="5">
    <source>
        <dbReference type="Pfam" id="PF01555"/>
    </source>
</evidence>